<dbReference type="EC" id="1.11.1.24" evidence="3"/>
<evidence type="ECO:0000256" key="2">
    <source>
        <dbReference type="ARBA" id="ARBA00011245"/>
    </source>
</evidence>
<keyword evidence="4" id="KW-0575">Peroxidase</keyword>
<keyword evidence="16" id="KW-1185">Reference proteome</keyword>
<evidence type="ECO:0000256" key="7">
    <source>
        <dbReference type="ARBA" id="ARBA00023157"/>
    </source>
</evidence>
<comment type="similarity">
    <text evidence="10">Belongs to the peroxiredoxin family. BCP/PrxQ subfamily.</text>
</comment>
<accession>A0A2V2YY04</accession>
<organism evidence="15 16">
    <name type="scientific">Paenibacillus cellulosilyticus</name>
    <dbReference type="NCBI Taxonomy" id="375489"/>
    <lineage>
        <taxon>Bacteria</taxon>
        <taxon>Bacillati</taxon>
        <taxon>Bacillota</taxon>
        <taxon>Bacilli</taxon>
        <taxon>Bacillales</taxon>
        <taxon>Paenibacillaceae</taxon>
        <taxon>Paenibacillus</taxon>
    </lineage>
</organism>
<dbReference type="EMBL" id="QGTQ01000007">
    <property type="protein sequence ID" value="PWW03213.1"/>
    <property type="molecule type" value="Genomic_DNA"/>
</dbReference>
<dbReference type="PANTHER" id="PTHR42801:SF4">
    <property type="entry name" value="AHPC_TSA FAMILY PROTEIN"/>
    <property type="match status" value="1"/>
</dbReference>
<keyword evidence="8" id="KW-0676">Redox-active center</keyword>
<evidence type="ECO:0000313" key="15">
    <source>
        <dbReference type="EMBL" id="PWW03213.1"/>
    </source>
</evidence>
<dbReference type="PIRSF" id="PIRSF000239">
    <property type="entry name" value="AHPC"/>
    <property type="match status" value="1"/>
</dbReference>
<evidence type="ECO:0000256" key="6">
    <source>
        <dbReference type="ARBA" id="ARBA00023002"/>
    </source>
</evidence>
<dbReference type="SUPFAM" id="SSF52833">
    <property type="entry name" value="Thioredoxin-like"/>
    <property type="match status" value="1"/>
</dbReference>
<evidence type="ECO:0000256" key="11">
    <source>
        <dbReference type="ARBA" id="ARBA00041373"/>
    </source>
</evidence>
<evidence type="ECO:0000256" key="4">
    <source>
        <dbReference type="ARBA" id="ARBA00022559"/>
    </source>
</evidence>
<gene>
    <name evidence="15" type="ORF">DFQ01_107110</name>
</gene>
<dbReference type="InterPro" id="IPR013766">
    <property type="entry name" value="Thioredoxin_domain"/>
</dbReference>
<evidence type="ECO:0000256" key="1">
    <source>
        <dbReference type="ARBA" id="ARBA00003330"/>
    </source>
</evidence>
<dbReference type="GO" id="GO:0034599">
    <property type="term" value="P:cellular response to oxidative stress"/>
    <property type="evidence" value="ECO:0007669"/>
    <property type="project" value="TreeGrafter"/>
</dbReference>
<dbReference type="InterPro" id="IPR024706">
    <property type="entry name" value="Peroxiredoxin_AhpC-typ"/>
</dbReference>
<evidence type="ECO:0000256" key="3">
    <source>
        <dbReference type="ARBA" id="ARBA00013017"/>
    </source>
</evidence>
<dbReference type="GO" id="GO:0008379">
    <property type="term" value="F:thioredoxin peroxidase activity"/>
    <property type="evidence" value="ECO:0007669"/>
    <property type="project" value="TreeGrafter"/>
</dbReference>
<dbReference type="Gene3D" id="3.40.30.10">
    <property type="entry name" value="Glutaredoxin"/>
    <property type="match status" value="1"/>
</dbReference>
<evidence type="ECO:0000259" key="14">
    <source>
        <dbReference type="PROSITE" id="PS51352"/>
    </source>
</evidence>
<dbReference type="OrthoDB" id="9812811at2"/>
<dbReference type="AlphaFoldDB" id="A0A2V2YY04"/>
<evidence type="ECO:0000256" key="9">
    <source>
        <dbReference type="ARBA" id="ARBA00032824"/>
    </source>
</evidence>
<feature type="domain" description="Thioredoxin" evidence="14">
    <location>
        <begin position="4"/>
        <end position="166"/>
    </location>
</feature>
<dbReference type="PROSITE" id="PS51352">
    <property type="entry name" value="THIOREDOXIN_2"/>
    <property type="match status" value="1"/>
</dbReference>
<dbReference type="GO" id="GO:0045454">
    <property type="term" value="P:cell redox homeostasis"/>
    <property type="evidence" value="ECO:0007669"/>
    <property type="project" value="TreeGrafter"/>
</dbReference>
<protein>
    <recommendedName>
        <fullName evidence="3">thioredoxin-dependent peroxiredoxin</fullName>
        <ecNumber evidence="3">1.11.1.24</ecNumber>
    </recommendedName>
    <alternativeName>
        <fullName evidence="11">Bacterioferritin comigratory protein</fullName>
    </alternativeName>
    <alternativeName>
        <fullName evidence="9">Thioredoxin peroxidase</fullName>
    </alternativeName>
</protein>
<reference evidence="15 16" key="1">
    <citation type="submission" date="2018-05" db="EMBL/GenBank/DDBJ databases">
        <title>Genomic Encyclopedia of Type Strains, Phase III (KMG-III): the genomes of soil and plant-associated and newly described type strains.</title>
        <authorList>
            <person name="Whitman W."/>
        </authorList>
    </citation>
    <scope>NUCLEOTIDE SEQUENCE [LARGE SCALE GENOMIC DNA]</scope>
    <source>
        <strain evidence="15 16">CECT 5696</strain>
    </source>
</reference>
<evidence type="ECO:0000256" key="10">
    <source>
        <dbReference type="ARBA" id="ARBA00038489"/>
    </source>
</evidence>
<comment type="function">
    <text evidence="1">Thiol-specific peroxidase that catalyzes the reduction of hydrogen peroxide and organic hydroperoxides to water and alcohols, respectively. Plays a role in cell protection against oxidative stress by detoxifying peroxides and as sensor of hydrogen peroxide-mediated signaling events.</text>
</comment>
<evidence type="ECO:0000256" key="12">
    <source>
        <dbReference type="ARBA" id="ARBA00049091"/>
    </source>
</evidence>
<dbReference type="PANTHER" id="PTHR42801">
    <property type="entry name" value="THIOREDOXIN-DEPENDENT PEROXIDE REDUCTASE"/>
    <property type="match status" value="1"/>
</dbReference>
<evidence type="ECO:0000256" key="13">
    <source>
        <dbReference type="PIRSR" id="PIRSR000239-1"/>
    </source>
</evidence>
<evidence type="ECO:0000313" key="16">
    <source>
        <dbReference type="Proteomes" id="UP000246635"/>
    </source>
</evidence>
<evidence type="ECO:0000256" key="5">
    <source>
        <dbReference type="ARBA" id="ARBA00022862"/>
    </source>
</evidence>
<dbReference type="InterPro" id="IPR036249">
    <property type="entry name" value="Thioredoxin-like_sf"/>
</dbReference>
<proteinExistence type="inferred from homology"/>
<keyword evidence="6" id="KW-0560">Oxidoreductase</keyword>
<dbReference type="RefSeq" id="WP_110044107.1">
    <property type="nucleotide sequence ID" value="NZ_CP054612.1"/>
</dbReference>
<dbReference type="Proteomes" id="UP000246635">
    <property type="component" value="Unassembled WGS sequence"/>
</dbReference>
<feature type="active site" description="Cysteine sulfenic acid (-SOH) intermediate; for peroxidase activity" evidence="13">
    <location>
        <position position="49"/>
    </location>
</feature>
<name>A0A2V2YY04_9BACL</name>
<evidence type="ECO:0000256" key="8">
    <source>
        <dbReference type="ARBA" id="ARBA00023284"/>
    </source>
</evidence>
<dbReference type="GO" id="GO:0005737">
    <property type="term" value="C:cytoplasm"/>
    <property type="evidence" value="ECO:0007669"/>
    <property type="project" value="TreeGrafter"/>
</dbReference>
<dbReference type="InterPro" id="IPR000866">
    <property type="entry name" value="AhpC/TSA"/>
</dbReference>
<comment type="catalytic activity">
    <reaction evidence="12">
        <text>a hydroperoxide + [thioredoxin]-dithiol = an alcohol + [thioredoxin]-disulfide + H2O</text>
        <dbReference type="Rhea" id="RHEA:62620"/>
        <dbReference type="Rhea" id="RHEA-COMP:10698"/>
        <dbReference type="Rhea" id="RHEA-COMP:10700"/>
        <dbReference type="ChEBI" id="CHEBI:15377"/>
        <dbReference type="ChEBI" id="CHEBI:29950"/>
        <dbReference type="ChEBI" id="CHEBI:30879"/>
        <dbReference type="ChEBI" id="CHEBI:35924"/>
        <dbReference type="ChEBI" id="CHEBI:50058"/>
        <dbReference type="EC" id="1.11.1.24"/>
    </reaction>
</comment>
<sequence>MIQLQPGDAAPSFELEGIELGRRRLVRLSEFIGQYVVLFFYPYNFSPLCTLQNCEFRDRYDDFQLNSHQLDKVIILGISPDRMDSHRLFSLKNRLPFLLLSDPELLAAQLYGAINEHTKNAVRSGDTLLRKTFIIRPDGHIARCYDVENAREHIGQVIIDLQSEAAKGP</sequence>
<dbReference type="CDD" id="cd03017">
    <property type="entry name" value="PRX_BCP"/>
    <property type="match status" value="1"/>
</dbReference>
<dbReference type="InterPro" id="IPR050924">
    <property type="entry name" value="Peroxiredoxin_BCP/PrxQ"/>
</dbReference>
<comment type="caution">
    <text evidence="15">The sequence shown here is derived from an EMBL/GenBank/DDBJ whole genome shotgun (WGS) entry which is preliminary data.</text>
</comment>
<comment type="subunit">
    <text evidence="2">Monomer.</text>
</comment>
<keyword evidence="5" id="KW-0049">Antioxidant</keyword>
<dbReference type="Pfam" id="PF00578">
    <property type="entry name" value="AhpC-TSA"/>
    <property type="match status" value="1"/>
</dbReference>
<keyword evidence="7" id="KW-1015">Disulfide bond</keyword>